<evidence type="ECO:0000313" key="11">
    <source>
        <dbReference type="Proteomes" id="UP000198420"/>
    </source>
</evidence>
<dbReference type="GO" id="GO:0005975">
    <property type="term" value="P:carbohydrate metabolic process"/>
    <property type="evidence" value="ECO:0007669"/>
    <property type="project" value="InterPro"/>
</dbReference>
<sequence>MKLAAQYYRPPFPDQRFWPDDLPLMRESGLDAVYLWACWGWIEPEPGRFEFGDYDELVERASDAGLQVIFNVIGEIQPFWIHREFPDSRMVDHMGHEVVSSLRRECNVGLTPGGCTDHPGVKELMGRFIGELTRRYAEQEHLLAWDVWNETRWAVNADGHVCHCAHTLAEFRRWLQNRHGDLHGLNRAWRRRYSSWDDVYPGKVPGRTYTEMMEFQAFLTWRSREYMAFRAEIVRAADPNHLVVAHAANPATHAVALDNEQAISRGNDWEHADLLDGFGASVFPAWPQVGLTNTDVGVVIECARSAAQTKIYWVGEMQGGSARSGIEVNESVAGDRQQRWVWSAIGRGAKALSFWCWRDEVFGRESSGFGLIGNDGARDDRLRALRATGDLLKRHRDEVDAYRPDPARVAVVFEPVTYQLDWAANGLDSDQAQPSLLGYLEALERLQIPYDVLEARHRARLDQYGVVLMPWPLVVDPGLAHDLLDWVRGGGTLVVESEVDAYDLYGFYRYPDERPFANALGIHSHGRRVADRDHHEYELDGTRGELPVAGWIEPLAAPDGAEALLIKGALGAGQVIAVGGFPGLAHRRERSAGFEEFLRTIVRSAEALPALRCSVADGSVVQWRTGDAGGRRLLFVANAGSAATLGFEGPLLAGAAEAWDLVRDRKLPLVEDESGVTLTVEVPADGHTIVRWSEAVG</sequence>
<dbReference type="AlphaFoldDB" id="A0A238XEY0"/>
<organism evidence="10 11">
    <name type="scientific">Actinomadura mexicana</name>
    <dbReference type="NCBI Taxonomy" id="134959"/>
    <lineage>
        <taxon>Bacteria</taxon>
        <taxon>Bacillati</taxon>
        <taxon>Actinomycetota</taxon>
        <taxon>Actinomycetes</taxon>
        <taxon>Streptosporangiales</taxon>
        <taxon>Thermomonosporaceae</taxon>
        <taxon>Actinomadura</taxon>
    </lineage>
</organism>
<evidence type="ECO:0000313" key="10">
    <source>
        <dbReference type="EMBL" id="SNR57270.1"/>
    </source>
</evidence>
<keyword evidence="11" id="KW-1185">Reference proteome</keyword>
<evidence type="ECO:0000256" key="5">
    <source>
        <dbReference type="ARBA" id="ARBA00022801"/>
    </source>
</evidence>
<dbReference type="GO" id="GO:0009341">
    <property type="term" value="C:beta-galactosidase complex"/>
    <property type="evidence" value="ECO:0007669"/>
    <property type="project" value="InterPro"/>
</dbReference>
<gene>
    <name evidence="10" type="ORF">SAMN06265355_104260</name>
</gene>
<evidence type="ECO:0000259" key="8">
    <source>
        <dbReference type="Pfam" id="PF02449"/>
    </source>
</evidence>
<dbReference type="Proteomes" id="UP000198420">
    <property type="component" value="Unassembled WGS sequence"/>
</dbReference>
<evidence type="ECO:0000256" key="4">
    <source>
        <dbReference type="ARBA" id="ARBA00022723"/>
    </source>
</evidence>
<keyword evidence="4" id="KW-0479">Metal-binding</keyword>
<dbReference type="InterPro" id="IPR013529">
    <property type="entry name" value="Glyco_hydro_42_N"/>
</dbReference>
<accession>A0A238XEY0</accession>
<evidence type="ECO:0000256" key="6">
    <source>
        <dbReference type="ARBA" id="ARBA00022833"/>
    </source>
</evidence>
<dbReference type="CDD" id="cd03143">
    <property type="entry name" value="A4_beta-galactosidase_middle_domain"/>
    <property type="match status" value="1"/>
</dbReference>
<dbReference type="EC" id="3.2.1.23" evidence="3"/>
<dbReference type="Pfam" id="PF02449">
    <property type="entry name" value="Glyco_hydro_42"/>
    <property type="match status" value="1"/>
</dbReference>
<keyword evidence="7" id="KW-0326">Glycosidase</keyword>
<dbReference type="InterPro" id="IPR013738">
    <property type="entry name" value="Beta_galactosidase_Trimer"/>
</dbReference>
<dbReference type="OrthoDB" id="9800974at2"/>
<dbReference type="PANTHER" id="PTHR36447">
    <property type="entry name" value="BETA-GALACTOSIDASE GANA"/>
    <property type="match status" value="1"/>
</dbReference>
<feature type="domain" description="Beta-galactosidase trimerisation" evidence="9">
    <location>
        <begin position="407"/>
        <end position="562"/>
    </location>
</feature>
<dbReference type="RefSeq" id="WP_089311897.1">
    <property type="nucleotide sequence ID" value="NZ_FZNP01000004.1"/>
</dbReference>
<dbReference type="Pfam" id="PF08532">
    <property type="entry name" value="Glyco_hydro_42M"/>
    <property type="match status" value="1"/>
</dbReference>
<evidence type="ECO:0000256" key="7">
    <source>
        <dbReference type="ARBA" id="ARBA00023295"/>
    </source>
</evidence>
<dbReference type="PANTHER" id="PTHR36447:SF2">
    <property type="entry name" value="BETA-GALACTOSIDASE YESZ"/>
    <property type="match status" value="1"/>
</dbReference>
<dbReference type="InterPro" id="IPR017853">
    <property type="entry name" value="GH"/>
</dbReference>
<dbReference type="InterPro" id="IPR003476">
    <property type="entry name" value="Glyco_hydro_42"/>
</dbReference>
<reference evidence="11" key="1">
    <citation type="submission" date="2017-06" db="EMBL/GenBank/DDBJ databases">
        <authorList>
            <person name="Varghese N."/>
            <person name="Submissions S."/>
        </authorList>
    </citation>
    <scope>NUCLEOTIDE SEQUENCE [LARGE SCALE GENOMIC DNA]</scope>
    <source>
        <strain evidence="11">DSM 44485</strain>
    </source>
</reference>
<feature type="domain" description="Glycoside hydrolase family 42 N-terminal" evidence="8">
    <location>
        <begin position="8"/>
        <end position="390"/>
    </location>
</feature>
<dbReference type="Gene3D" id="3.20.20.80">
    <property type="entry name" value="Glycosidases"/>
    <property type="match status" value="1"/>
</dbReference>
<dbReference type="Gene3D" id="3.40.50.880">
    <property type="match status" value="1"/>
</dbReference>
<name>A0A238XEY0_9ACTN</name>
<dbReference type="SUPFAM" id="SSF52317">
    <property type="entry name" value="Class I glutamine amidotransferase-like"/>
    <property type="match status" value="1"/>
</dbReference>
<dbReference type="EMBL" id="FZNP01000004">
    <property type="protein sequence ID" value="SNR57270.1"/>
    <property type="molecule type" value="Genomic_DNA"/>
</dbReference>
<comment type="similarity">
    <text evidence="2">Belongs to the glycosyl hydrolase 42 family.</text>
</comment>
<keyword evidence="5" id="KW-0378">Hydrolase</keyword>
<comment type="catalytic activity">
    <reaction evidence="1">
        <text>Hydrolysis of terminal non-reducing beta-D-galactose residues in beta-D-galactosides.</text>
        <dbReference type="EC" id="3.2.1.23"/>
    </reaction>
</comment>
<proteinExistence type="inferred from homology"/>
<evidence type="ECO:0000259" key="9">
    <source>
        <dbReference type="Pfam" id="PF08532"/>
    </source>
</evidence>
<keyword evidence="6" id="KW-0862">Zinc</keyword>
<evidence type="ECO:0000256" key="2">
    <source>
        <dbReference type="ARBA" id="ARBA00005940"/>
    </source>
</evidence>
<evidence type="ECO:0000256" key="3">
    <source>
        <dbReference type="ARBA" id="ARBA00012756"/>
    </source>
</evidence>
<dbReference type="GO" id="GO:0046872">
    <property type="term" value="F:metal ion binding"/>
    <property type="evidence" value="ECO:0007669"/>
    <property type="project" value="UniProtKB-KW"/>
</dbReference>
<dbReference type="SUPFAM" id="SSF51445">
    <property type="entry name" value="(Trans)glycosidases"/>
    <property type="match status" value="1"/>
</dbReference>
<dbReference type="GO" id="GO:0004565">
    <property type="term" value="F:beta-galactosidase activity"/>
    <property type="evidence" value="ECO:0007669"/>
    <property type="project" value="UniProtKB-EC"/>
</dbReference>
<protein>
    <recommendedName>
        <fullName evidence="3">beta-galactosidase</fullName>
        <ecNumber evidence="3">3.2.1.23</ecNumber>
    </recommendedName>
</protein>
<evidence type="ECO:0000256" key="1">
    <source>
        <dbReference type="ARBA" id="ARBA00001412"/>
    </source>
</evidence>
<dbReference type="InterPro" id="IPR029062">
    <property type="entry name" value="Class_I_gatase-like"/>
</dbReference>